<proteinExistence type="predicted"/>
<comment type="caution">
    <text evidence="2">The sequence shown here is derived from an EMBL/GenBank/DDBJ whole genome shotgun (WGS) entry which is preliminary data.</text>
</comment>
<accession>A0A8J5XLA6</accession>
<dbReference type="SUPFAM" id="SSF63829">
    <property type="entry name" value="Calcium-dependent phosphotriesterase"/>
    <property type="match status" value="1"/>
</dbReference>
<dbReference type="InterPro" id="IPR015943">
    <property type="entry name" value="WD40/YVTN_repeat-like_dom_sf"/>
</dbReference>
<dbReference type="AlphaFoldDB" id="A0A8J5XLA6"/>
<dbReference type="EMBL" id="JAGTXO010000015">
    <property type="protein sequence ID" value="KAG8463697.1"/>
    <property type="molecule type" value="Genomic_DNA"/>
</dbReference>
<dbReference type="Gene3D" id="2.130.10.10">
    <property type="entry name" value="YVTN repeat-like/Quinoprotein amine dehydrogenase"/>
    <property type="match status" value="1"/>
</dbReference>
<protein>
    <recommendedName>
        <fullName evidence="4">SMP-30/Gluconolactonase/LRE-like region domain-containing protein</fullName>
    </recommendedName>
</protein>
<evidence type="ECO:0000256" key="1">
    <source>
        <dbReference type="SAM" id="MobiDB-lite"/>
    </source>
</evidence>
<dbReference type="PROSITE" id="PS51257">
    <property type="entry name" value="PROKAR_LIPOPROTEIN"/>
    <property type="match status" value="1"/>
</dbReference>
<sequence>MGASRRATMAAGAVCGVCACCALSFLVLISCYALQPLPDVLPGGLLKLFEVATGFSWAENLVCVRRNASFGAQRSASLFVTDNQRGELLRIDWVGHERSGRYARPILHPASHDFSLMAGVAWNARTGELFVLANPRPSVREREHCVVISVDPFAQPDSPPASTYSIVATLDRRCLGDGLAVHDSSGELYVANQGAFVPRNGVVYRVDPRTGAVRAVITGAFGTDGAFIDQKRALLYISESLSPSHSVLVYDLRESRLVGRIHPRGVTALDDFTLSADGHSIIAADFLGNSGVGFSTGIGRASSRLSWSRSHVELASAIISGVTVPTSIRRGCSADPTSGFNEELLFVAEGGGLSEFSHDRRVLAFALPPGGLGFLMRETKARELADRPRAAPMQWPSLGASARRAAAGRAEPAGT</sequence>
<gene>
    <name evidence="2" type="ORF">KFE25_003970</name>
</gene>
<dbReference type="Proteomes" id="UP000751190">
    <property type="component" value="Unassembled WGS sequence"/>
</dbReference>
<evidence type="ECO:0000313" key="3">
    <source>
        <dbReference type="Proteomes" id="UP000751190"/>
    </source>
</evidence>
<keyword evidence="3" id="KW-1185">Reference proteome</keyword>
<dbReference type="OrthoDB" id="10332632at2759"/>
<name>A0A8J5XLA6_DIALT</name>
<feature type="compositionally biased region" description="Low complexity" evidence="1">
    <location>
        <begin position="399"/>
        <end position="415"/>
    </location>
</feature>
<feature type="region of interest" description="Disordered" evidence="1">
    <location>
        <begin position="385"/>
        <end position="415"/>
    </location>
</feature>
<reference evidence="2" key="1">
    <citation type="submission" date="2021-05" db="EMBL/GenBank/DDBJ databases">
        <title>The genome of the haptophyte Pavlova lutheri (Diacronema luteri, Pavlovales) - a model for lipid biosynthesis in eukaryotic algae.</title>
        <authorList>
            <person name="Hulatt C.J."/>
            <person name="Posewitz M.C."/>
        </authorList>
    </citation>
    <scope>NUCLEOTIDE SEQUENCE</scope>
    <source>
        <strain evidence="2">NIVA-4/92</strain>
    </source>
</reference>
<evidence type="ECO:0000313" key="2">
    <source>
        <dbReference type="EMBL" id="KAG8463697.1"/>
    </source>
</evidence>
<organism evidence="2 3">
    <name type="scientific">Diacronema lutheri</name>
    <name type="common">Unicellular marine alga</name>
    <name type="synonym">Monochrysis lutheri</name>
    <dbReference type="NCBI Taxonomy" id="2081491"/>
    <lineage>
        <taxon>Eukaryota</taxon>
        <taxon>Haptista</taxon>
        <taxon>Haptophyta</taxon>
        <taxon>Pavlovophyceae</taxon>
        <taxon>Pavlovales</taxon>
        <taxon>Pavlovaceae</taxon>
        <taxon>Diacronema</taxon>
    </lineage>
</organism>
<evidence type="ECO:0008006" key="4">
    <source>
        <dbReference type="Google" id="ProtNLM"/>
    </source>
</evidence>